<feature type="domain" description="FlgD/Vpr Ig-like" evidence="4">
    <location>
        <begin position="1034"/>
        <end position="1103"/>
    </location>
</feature>
<organism evidence="5 6">
    <name type="scientific">Hydrobacter penzbergensis</name>
    <dbReference type="NCBI Taxonomy" id="1235997"/>
    <lineage>
        <taxon>Bacteria</taxon>
        <taxon>Pseudomonadati</taxon>
        <taxon>Bacteroidota</taxon>
        <taxon>Chitinophagia</taxon>
        <taxon>Chitinophagales</taxon>
        <taxon>Chitinophagaceae</taxon>
        <taxon>Hydrobacter</taxon>
    </lineage>
</organism>
<evidence type="ECO:0000259" key="3">
    <source>
        <dbReference type="Pfam" id="PF01364"/>
    </source>
</evidence>
<keyword evidence="6" id="KW-1185">Reference proteome</keyword>
<protein>
    <submittedName>
        <fullName evidence="5">Por secretion system C-terminal sorting domain-containing protein</fullName>
    </submittedName>
</protein>
<dbReference type="CDD" id="cd02258">
    <property type="entry name" value="Peptidase_C25_N"/>
    <property type="match status" value="1"/>
</dbReference>
<dbReference type="NCBIfam" id="TIGR04183">
    <property type="entry name" value="Por_Secre_tail"/>
    <property type="match status" value="1"/>
</dbReference>
<name>A0A8X8IG00_9BACT</name>
<dbReference type="SUPFAM" id="SSF52129">
    <property type="entry name" value="Caspase-like"/>
    <property type="match status" value="1"/>
</dbReference>
<evidence type="ECO:0000256" key="1">
    <source>
        <dbReference type="ARBA" id="ARBA00022729"/>
    </source>
</evidence>
<dbReference type="InterPro" id="IPR029030">
    <property type="entry name" value="Caspase-like_dom_sf"/>
</dbReference>
<comment type="caution">
    <text evidence="5">The sequence shown here is derived from an EMBL/GenBank/DDBJ whole genome shotgun (WGS) entry which is preliminary data.</text>
</comment>
<accession>A0A8X8IG00</accession>
<feature type="chain" id="PRO_5036503026" evidence="2">
    <location>
        <begin position="20"/>
        <end position="1121"/>
    </location>
</feature>
<dbReference type="NCBIfam" id="NF033707">
    <property type="entry name" value="T9SS_sortase"/>
    <property type="match status" value="1"/>
</dbReference>
<sequence>MRKLLLVLFIFFLSLPSRAQRSYVPHSVLATGNWVRIGVKQEGVYKVDVAMLNALGVNTANLASASIRLYGNGGGMLDESVNAQNDDDLKENAIAMFDGGDGVFNNNDYFLFYAPGTTRWEKDSLQQLFHHHKNLYGDTAYYYLTVGGTGKRIQTAATAAAPTVQVNSYNEHYFYENDLVNLLSSGKEWYGEEFGSNPGVPLSRSFPVDFSGVLTGTPVTLISRFAGRTVNGSSSFQLTVNGQPAQSATIAPVSGYFLDHYATAVIRQNTFTANSGSLTIGCSFQPFNSNAQGWVDWFELHGRKSLVVGSNTPLFFRDWLSVGSQSVAAFTIINNGSGALTVWDITNAHNPVQMNTSAVGLQVAFNNDASRLREYVAFGSAGWLTPIPLGKLANQDLHQSSAADYIIITHPAFLQQAQRLAQFHQQREGLRTVVVQIDQLFNEFSGGMADPTAIRDFVKMFANPRYLLLMGAGSFDYRNRIFNNINLVPCYESASSLDPLLTYTSDDFFGLLTDSISLNVAVGRIPARTVDEATIMVDKIIRYHAKESLGNWRTQTTYVADDKDNNLHLNDAETLTADASAANRLFNQRKIYLDAYPLVSSSSGARYPAVNDAIVNRIGNGTLLFNYSGHGSFERLSEAAVLGMDEVNRFNNPNKLPLFITASCDFAPHDDPQKNSLGAAVLTGSSNGAIALLTTTRLVFAYSNRLINDNYLKTVLQPAVNGNRLSLGESVRRAKNLTVQGFGDVVNTRKFALLGDPAMYLAIPTLQLKLTTLNGNPLTGNDTLKTLHAYQFGGVVTDANGAPVNDFNGTVYPTVYDKPQTVKTLGNDPASPVTGFQQQTQVLYKGSATVTNGQFQFSFVMPKDISFNQQGNGRISLYAEDGVRDGAGIDEIPHFVRDDAQLGNVAGPTIRLYLNDTLFLNGGLTNENPLLIARIFDTSGINTSGNGIGHDIIAVVDGNENNTLVLNDFYTADKDNYQRGSLQYQLSGLTPGRHTIRLRAWNVANQSATASLDFMVVKREKLSITHLMNYPNPFSGHTNFSFEHNQPGAAFSVMVGIYTSNGQLVRQLQSIVQSAGSRNAQISWDGADASGRKLEKGIYIYRVIIALGGERYAGAGQMILF</sequence>
<evidence type="ECO:0000259" key="4">
    <source>
        <dbReference type="Pfam" id="PF13860"/>
    </source>
</evidence>
<dbReference type="InterPro" id="IPR026444">
    <property type="entry name" value="Secre_tail"/>
</dbReference>
<gene>
    <name evidence="5" type="ORF">SAMN05444410_106188</name>
</gene>
<dbReference type="Pfam" id="PF01364">
    <property type="entry name" value="Peptidase_C25"/>
    <property type="match status" value="1"/>
</dbReference>
<feature type="signal peptide" evidence="2">
    <location>
        <begin position="1"/>
        <end position="19"/>
    </location>
</feature>
<proteinExistence type="predicted"/>
<evidence type="ECO:0000256" key="2">
    <source>
        <dbReference type="SAM" id="SignalP"/>
    </source>
</evidence>
<keyword evidence="1 2" id="KW-0732">Signal</keyword>
<evidence type="ECO:0000313" key="5">
    <source>
        <dbReference type="EMBL" id="SDW87182.1"/>
    </source>
</evidence>
<dbReference type="Gene3D" id="3.40.50.1460">
    <property type="match status" value="1"/>
</dbReference>
<feature type="domain" description="Gingipain" evidence="3">
    <location>
        <begin position="405"/>
        <end position="759"/>
    </location>
</feature>
<reference evidence="5 6" key="1">
    <citation type="submission" date="2016-10" db="EMBL/GenBank/DDBJ databases">
        <authorList>
            <person name="Varghese N."/>
            <person name="Submissions S."/>
        </authorList>
    </citation>
    <scope>NUCLEOTIDE SEQUENCE [LARGE SCALE GENOMIC DNA]</scope>
    <source>
        <strain evidence="5 6">DSM 25353</strain>
    </source>
</reference>
<dbReference type="GO" id="GO:0008234">
    <property type="term" value="F:cysteine-type peptidase activity"/>
    <property type="evidence" value="ECO:0007669"/>
    <property type="project" value="InterPro"/>
</dbReference>
<dbReference type="InterPro" id="IPR025965">
    <property type="entry name" value="FlgD/Vpr_Ig-like"/>
</dbReference>
<dbReference type="Gene3D" id="3.40.50.10390">
    <property type="entry name" value="Gingipain r, domain 1"/>
    <property type="match status" value="1"/>
</dbReference>
<dbReference type="RefSeq" id="WP_092723643.1">
    <property type="nucleotide sequence ID" value="NZ_FNNO01000006.1"/>
</dbReference>
<dbReference type="GO" id="GO:0006508">
    <property type="term" value="P:proteolysis"/>
    <property type="evidence" value="ECO:0007669"/>
    <property type="project" value="InterPro"/>
</dbReference>
<dbReference type="AlphaFoldDB" id="A0A8X8IG00"/>
<dbReference type="Pfam" id="PF13860">
    <property type="entry name" value="FlgD_ig"/>
    <property type="match status" value="1"/>
</dbReference>
<dbReference type="Gene3D" id="2.60.40.4070">
    <property type="match status" value="1"/>
</dbReference>
<dbReference type="Proteomes" id="UP000198711">
    <property type="component" value="Unassembled WGS sequence"/>
</dbReference>
<dbReference type="EMBL" id="FNNO01000006">
    <property type="protein sequence ID" value="SDW87182.1"/>
    <property type="molecule type" value="Genomic_DNA"/>
</dbReference>
<dbReference type="InterPro" id="IPR029031">
    <property type="entry name" value="Gingipain_N_sf"/>
</dbReference>
<evidence type="ECO:0000313" key="6">
    <source>
        <dbReference type="Proteomes" id="UP000198711"/>
    </source>
</evidence>
<dbReference type="InterPro" id="IPR001769">
    <property type="entry name" value="Gingipain"/>
</dbReference>